<dbReference type="InterPro" id="IPR006311">
    <property type="entry name" value="TAT_signal"/>
</dbReference>
<protein>
    <submittedName>
        <fullName evidence="2">Aldehyde oxidase</fullName>
    </submittedName>
</protein>
<evidence type="ECO:0000313" key="3">
    <source>
        <dbReference type="Proteomes" id="UP000054925"/>
    </source>
</evidence>
<dbReference type="PIRSF" id="PIRSF036389">
    <property type="entry name" value="IOR_B"/>
    <property type="match status" value="1"/>
</dbReference>
<gene>
    <name evidence="2" type="ORF">AWB67_00734</name>
</gene>
<keyword evidence="3" id="KW-1185">Reference proteome</keyword>
<sequence>MSQGLLDAQNGKAAAGGFSRRSFLKFGVTVGAAAGGGLLLGFSFNASGQGQTAKSVVSGDGVETPQDGVFQPSAFVQIDRTGKVTLVIPKVEMGQGVYTSIPMLIAEELEVPLESIVVAHAPPNEELFKDPLLGGQLTGGSTSIRYAWEPMRKAGATARVLLVSAAAQQWQVDPASCHAERGQVKHAASNRSIGYGELVDAAAKLPAPQNVPLKDPKDFGLVGTAAKRIDSPEKIDGTAVFGLDVRLPGMKYAAIVNCPVFGGTLASVDDTAAKKIPGVTQIVKADNAVAVIGDHTWAAKRGASALVVTWNEGKGAGLQMQHIVDDLANASKRDGAVARKDGDISKAFGDAKTRVDAVYQQPFLAHATMEPVNCTVHVRADACDIWVGTQVPTRAVDTAKQITGLPADKITIHNHLLGGGFGRRLETDFIAQALKIGKQVDAPVKVTFTREEDIQHDMYRPYYYDVISAGLDANGKPIAWKHRIVGSSVLARFAPPAIKNGVDPDAVEVAADLPYDLPNQLVDYVRQEPRDIPTAFWRGVGPTRGTFVVESFIDELAAQAKADPAAYRRDLLGKSPRARNVLDVATKAAGWNTALPKGQGRGLSVMHAFGSFFSIVTDVTVDDNGEVAVNRVVCAVDCGMVVNPNTVEAQIQGGIIFAITAALYGEVTIKDGRVEQSNFTDYRMLRLSQTPPIDVHIVKSAEAPGGIGEPGTAALAPALTNAIFAATSKRVRQLPVGRQLLKA</sequence>
<dbReference type="EMBL" id="FCOL02000003">
    <property type="protein sequence ID" value="SAL21247.1"/>
    <property type="molecule type" value="Genomic_DNA"/>
</dbReference>
<comment type="caution">
    <text evidence="2">The sequence shown here is derived from an EMBL/GenBank/DDBJ whole genome shotgun (WGS) entry which is preliminary data.</text>
</comment>
<dbReference type="Pfam" id="PF02738">
    <property type="entry name" value="MoCoBD_1"/>
    <property type="match status" value="1"/>
</dbReference>
<dbReference type="InterPro" id="IPR000674">
    <property type="entry name" value="Ald_Oxase/Xan_DH_a/b"/>
</dbReference>
<dbReference type="InterPro" id="IPR012368">
    <property type="entry name" value="OxRdtase_Mopterin-bd_su_IorB"/>
</dbReference>
<reference evidence="2" key="1">
    <citation type="submission" date="2016-01" db="EMBL/GenBank/DDBJ databases">
        <authorList>
            <person name="Peeters C."/>
        </authorList>
    </citation>
    <scope>NUCLEOTIDE SEQUENCE [LARGE SCALE GENOMIC DNA]</scope>
    <source>
        <strain evidence="2">LMG 22937</strain>
    </source>
</reference>
<dbReference type="Gene3D" id="3.30.365.10">
    <property type="entry name" value="Aldehyde oxidase/xanthine dehydrogenase, molybdopterin binding domain"/>
    <property type="match status" value="4"/>
</dbReference>
<dbReference type="InterPro" id="IPR052516">
    <property type="entry name" value="N-heterocyclic_Hydroxylase"/>
</dbReference>
<dbReference type="InterPro" id="IPR046867">
    <property type="entry name" value="AldOxase/xan_DH_MoCoBD2"/>
</dbReference>
<evidence type="ECO:0000259" key="1">
    <source>
        <dbReference type="SMART" id="SM01008"/>
    </source>
</evidence>
<organism evidence="2 3">
    <name type="scientific">Caballeronia terrestris</name>
    <dbReference type="NCBI Taxonomy" id="1226301"/>
    <lineage>
        <taxon>Bacteria</taxon>
        <taxon>Pseudomonadati</taxon>
        <taxon>Pseudomonadota</taxon>
        <taxon>Betaproteobacteria</taxon>
        <taxon>Burkholderiales</taxon>
        <taxon>Burkholderiaceae</taxon>
        <taxon>Caballeronia</taxon>
    </lineage>
</organism>
<accession>A0A158FNF9</accession>
<dbReference type="PANTHER" id="PTHR47495">
    <property type="entry name" value="ALDEHYDE DEHYDROGENASE"/>
    <property type="match status" value="1"/>
</dbReference>
<proteinExistence type="predicted"/>
<dbReference type="SUPFAM" id="SSF56003">
    <property type="entry name" value="Molybdenum cofactor-binding domain"/>
    <property type="match status" value="2"/>
</dbReference>
<dbReference type="PROSITE" id="PS51318">
    <property type="entry name" value="TAT"/>
    <property type="match status" value="1"/>
</dbReference>
<dbReference type="Pfam" id="PF20256">
    <property type="entry name" value="MoCoBD_2"/>
    <property type="match status" value="2"/>
</dbReference>
<dbReference type="InterPro" id="IPR008274">
    <property type="entry name" value="AldOxase/xan_DH_MoCoBD1"/>
</dbReference>
<dbReference type="Gene3D" id="3.90.1170.50">
    <property type="entry name" value="Aldehyde oxidase/xanthine dehydrogenase, a/b hammerhead"/>
    <property type="match status" value="1"/>
</dbReference>
<name>A0A158FNF9_9BURK</name>
<feature type="domain" description="Aldehyde oxidase/xanthine dehydrogenase a/b hammerhead" evidence="1">
    <location>
        <begin position="236"/>
        <end position="314"/>
    </location>
</feature>
<dbReference type="OrthoDB" id="9767994at2"/>
<dbReference type="RefSeq" id="WP_087654874.1">
    <property type="nucleotide sequence ID" value="NZ_FCOL02000003.1"/>
</dbReference>
<dbReference type="Proteomes" id="UP000054925">
    <property type="component" value="Unassembled WGS sequence"/>
</dbReference>
<evidence type="ECO:0000313" key="2">
    <source>
        <dbReference type="EMBL" id="SAL21247.1"/>
    </source>
</evidence>
<dbReference type="InterPro" id="IPR037165">
    <property type="entry name" value="AldOxase/xan_DH_Mopterin-bd_sf"/>
</dbReference>
<dbReference type="PANTHER" id="PTHR47495:SF2">
    <property type="entry name" value="ALDEHYDE DEHYDROGENASE"/>
    <property type="match status" value="1"/>
</dbReference>
<dbReference type="SMART" id="SM01008">
    <property type="entry name" value="Ald_Xan_dh_C"/>
    <property type="match status" value="1"/>
</dbReference>
<dbReference type="AlphaFoldDB" id="A0A158FNF9"/>
<dbReference type="GO" id="GO:0016491">
    <property type="term" value="F:oxidoreductase activity"/>
    <property type="evidence" value="ECO:0007669"/>
    <property type="project" value="InterPro"/>
</dbReference>